<dbReference type="Pfam" id="PF08713">
    <property type="entry name" value="DNA_alkylation"/>
    <property type="match status" value="1"/>
</dbReference>
<protein>
    <submittedName>
        <fullName evidence="1">DNA alkylation repair enzyme</fullName>
    </submittedName>
</protein>
<dbReference type="EMBL" id="UARG01000017">
    <property type="protein sequence ID" value="SQA76987.1"/>
    <property type="molecule type" value="Genomic_DNA"/>
</dbReference>
<dbReference type="CDD" id="cd06561">
    <property type="entry name" value="AlkD_like"/>
    <property type="match status" value="1"/>
</dbReference>
<dbReference type="RefSeq" id="WP_128090630.1">
    <property type="nucleotide sequence ID" value="NZ_UARG01000017.1"/>
</dbReference>
<sequence length="229" mass="27331">MSKEIILDRLWALEDSPYRDFTANLIPTVEKSRIIGVRTPAMRALAKELVKHYPTEAMSFLEELPHYYYEENNLHGFIIEQLKDFDKAMQYTERFLPYIDNWATCDTFAPKIFLKYPEETLKHIKQWITSKKIYTVRYGIGLLLSNYLDALFKEEYLTWVTKITSDEYYINMMIAWYFATALTKQYEATIPYIESKTLSPFVQNKSIQKARESRRISEDTKKYLLQFKL</sequence>
<dbReference type="PANTHER" id="PTHR34070">
    <property type="entry name" value="ARMADILLO-TYPE FOLD"/>
    <property type="match status" value="1"/>
</dbReference>
<gene>
    <name evidence="1" type="ORF">NCTC11546_00189</name>
</gene>
<evidence type="ECO:0000313" key="2">
    <source>
        <dbReference type="Proteomes" id="UP000249891"/>
    </source>
</evidence>
<accession>A0A2X2REW8</accession>
<dbReference type="AlphaFoldDB" id="A0A2X2REW8"/>
<dbReference type="SUPFAM" id="SSF48371">
    <property type="entry name" value="ARM repeat"/>
    <property type="match status" value="1"/>
</dbReference>
<dbReference type="PANTHER" id="PTHR34070:SF1">
    <property type="entry name" value="DNA ALKYLATION REPAIR PROTEIN"/>
    <property type="match status" value="1"/>
</dbReference>
<name>A0A2X2REW8_CAPOC</name>
<reference evidence="1 2" key="1">
    <citation type="submission" date="2018-06" db="EMBL/GenBank/DDBJ databases">
        <authorList>
            <consortium name="Pathogen Informatics"/>
            <person name="Doyle S."/>
        </authorList>
    </citation>
    <scope>NUCLEOTIDE SEQUENCE [LARGE SCALE GENOMIC DNA]</scope>
    <source>
        <strain evidence="1 2">NCTC11546</strain>
    </source>
</reference>
<dbReference type="Proteomes" id="UP000249891">
    <property type="component" value="Unassembled WGS sequence"/>
</dbReference>
<dbReference type="Gene3D" id="1.25.10.90">
    <property type="match status" value="1"/>
</dbReference>
<evidence type="ECO:0000313" key="1">
    <source>
        <dbReference type="EMBL" id="SQA76987.1"/>
    </source>
</evidence>
<proteinExistence type="predicted"/>
<dbReference type="InterPro" id="IPR016024">
    <property type="entry name" value="ARM-type_fold"/>
</dbReference>
<organism evidence="1 2">
    <name type="scientific">Capnocytophaga ochracea</name>
    <dbReference type="NCBI Taxonomy" id="1018"/>
    <lineage>
        <taxon>Bacteria</taxon>
        <taxon>Pseudomonadati</taxon>
        <taxon>Bacteroidota</taxon>
        <taxon>Flavobacteriia</taxon>
        <taxon>Flavobacteriales</taxon>
        <taxon>Flavobacteriaceae</taxon>
        <taxon>Capnocytophaga</taxon>
    </lineage>
</organism>
<dbReference type="InterPro" id="IPR014825">
    <property type="entry name" value="DNA_alkylation"/>
</dbReference>